<evidence type="ECO:0000313" key="3">
    <source>
        <dbReference type="Proteomes" id="UP000578531"/>
    </source>
</evidence>
<comment type="caution">
    <text evidence="2">The sequence shown here is derived from an EMBL/GenBank/DDBJ whole genome shotgun (WGS) entry which is preliminary data.</text>
</comment>
<feature type="region of interest" description="Disordered" evidence="1">
    <location>
        <begin position="55"/>
        <end position="129"/>
    </location>
</feature>
<keyword evidence="3" id="KW-1185">Reference proteome</keyword>
<organism evidence="2 3">
    <name type="scientific">Letharia columbiana</name>
    <dbReference type="NCBI Taxonomy" id="112416"/>
    <lineage>
        <taxon>Eukaryota</taxon>
        <taxon>Fungi</taxon>
        <taxon>Dikarya</taxon>
        <taxon>Ascomycota</taxon>
        <taxon>Pezizomycotina</taxon>
        <taxon>Lecanoromycetes</taxon>
        <taxon>OSLEUM clade</taxon>
        <taxon>Lecanoromycetidae</taxon>
        <taxon>Lecanorales</taxon>
        <taxon>Lecanorineae</taxon>
        <taxon>Parmeliaceae</taxon>
        <taxon>Letharia</taxon>
    </lineage>
</organism>
<evidence type="ECO:0000256" key="1">
    <source>
        <dbReference type="SAM" id="MobiDB-lite"/>
    </source>
</evidence>
<dbReference type="Proteomes" id="UP000578531">
    <property type="component" value="Unassembled WGS sequence"/>
</dbReference>
<dbReference type="AlphaFoldDB" id="A0A8H6FMI6"/>
<dbReference type="GeneID" id="59292070"/>
<feature type="compositionally biased region" description="Basic residues" evidence="1">
    <location>
        <begin position="90"/>
        <end position="109"/>
    </location>
</feature>
<dbReference type="RefSeq" id="XP_037160714.1">
    <property type="nucleotide sequence ID" value="XM_037312309.1"/>
</dbReference>
<reference evidence="2 3" key="1">
    <citation type="journal article" date="2020" name="Genomics">
        <title>Complete, high-quality genomes from long-read metagenomic sequencing of two wolf lichen thalli reveals enigmatic genome architecture.</title>
        <authorList>
            <person name="McKenzie S.K."/>
            <person name="Walston R.F."/>
            <person name="Allen J.L."/>
        </authorList>
    </citation>
    <scope>NUCLEOTIDE SEQUENCE [LARGE SCALE GENOMIC DNA]</scope>
    <source>
        <strain evidence="2">WasteWater2</strain>
    </source>
</reference>
<sequence>MPWDDVREKRLLIELITITNPAVTRSTWDTIAAVMGDGLTGEACRQKFQSIKRTVKPANSTTTTPDGTTASKAAKATKPKPSTSSGTATKTRKRKANVRRRRRRRRRRRSEPLHANGAEEDEVGKEVSTTPLLEWRSDRRWLALGYRWALWKPGNRLKAGDDLDRCTP</sequence>
<protein>
    <recommendedName>
        <fullName evidence="4">Myb-like domain-containing protein</fullName>
    </recommendedName>
</protein>
<evidence type="ECO:0000313" key="2">
    <source>
        <dbReference type="EMBL" id="KAF6231281.1"/>
    </source>
</evidence>
<accession>A0A8H6FMI6</accession>
<dbReference type="EMBL" id="JACCJC010000058">
    <property type="protein sequence ID" value="KAF6231281.1"/>
    <property type="molecule type" value="Genomic_DNA"/>
</dbReference>
<proteinExistence type="predicted"/>
<name>A0A8H6FMI6_9LECA</name>
<evidence type="ECO:0008006" key="4">
    <source>
        <dbReference type="Google" id="ProtNLM"/>
    </source>
</evidence>
<feature type="compositionally biased region" description="Low complexity" evidence="1">
    <location>
        <begin position="61"/>
        <end position="89"/>
    </location>
</feature>
<gene>
    <name evidence="2" type="ORF">HO173_010424</name>
</gene>